<evidence type="ECO:0000313" key="2">
    <source>
        <dbReference type="Proteomes" id="UP001189429"/>
    </source>
</evidence>
<keyword evidence="2" id="KW-1185">Reference proteome</keyword>
<accession>A0ABN9RPE2</accession>
<protein>
    <submittedName>
        <fullName evidence="1">Uncharacterized protein</fullName>
    </submittedName>
</protein>
<feature type="non-terminal residue" evidence="1">
    <location>
        <position position="1"/>
    </location>
</feature>
<proteinExistence type="predicted"/>
<reference evidence="1" key="1">
    <citation type="submission" date="2023-10" db="EMBL/GenBank/DDBJ databases">
        <authorList>
            <person name="Chen Y."/>
            <person name="Shah S."/>
            <person name="Dougan E. K."/>
            <person name="Thang M."/>
            <person name="Chan C."/>
        </authorList>
    </citation>
    <scope>NUCLEOTIDE SEQUENCE [LARGE SCALE GENOMIC DNA]</scope>
</reference>
<organism evidence="1 2">
    <name type="scientific">Prorocentrum cordatum</name>
    <dbReference type="NCBI Taxonomy" id="2364126"/>
    <lineage>
        <taxon>Eukaryota</taxon>
        <taxon>Sar</taxon>
        <taxon>Alveolata</taxon>
        <taxon>Dinophyceae</taxon>
        <taxon>Prorocentrales</taxon>
        <taxon>Prorocentraceae</taxon>
        <taxon>Prorocentrum</taxon>
    </lineage>
</organism>
<dbReference type="EMBL" id="CAUYUJ010006785">
    <property type="protein sequence ID" value="CAK0818689.1"/>
    <property type="molecule type" value="Genomic_DNA"/>
</dbReference>
<gene>
    <name evidence="1" type="ORF">PCOR1329_LOCUS20865</name>
</gene>
<sequence length="149" mass="16877">IAPDDHRYSSQVEPAKLAHLAPRMRDVLDVAWAWRLKNGFPAEGFYSDPSQDIRRMPWSSDIKTFTRSSTIWDFHNARFLKKYDKLLLHGYPVNEMDFLGFDTGVNTWAGEGMFLPSIGSVLLGYFLNPRAPWWKEGPVQGTGAGETAA</sequence>
<comment type="caution">
    <text evidence="1">The sequence shown here is derived from an EMBL/GenBank/DDBJ whole genome shotgun (WGS) entry which is preliminary data.</text>
</comment>
<dbReference type="Proteomes" id="UP001189429">
    <property type="component" value="Unassembled WGS sequence"/>
</dbReference>
<name>A0ABN9RPE2_9DINO</name>
<evidence type="ECO:0000313" key="1">
    <source>
        <dbReference type="EMBL" id="CAK0818689.1"/>
    </source>
</evidence>